<dbReference type="Pfam" id="PF00005">
    <property type="entry name" value="ABC_tran"/>
    <property type="match status" value="1"/>
</dbReference>
<keyword evidence="8" id="KW-1185">Reference proteome</keyword>
<evidence type="ECO:0000256" key="2">
    <source>
        <dbReference type="ARBA" id="ARBA00022448"/>
    </source>
</evidence>
<comment type="similarity">
    <text evidence="1">Belongs to the ABC transporter superfamily.</text>
</comment>
<organism evidence="7 8">
    <name type="scientific">Cellulomonas uda</name>
    <dbReference type="NCBI Taxonomy" id="1714"/>
    <lineage>
        <taxon>Bacteria</taxon>
        <taxon>Bacillati</taxon>
        <taxon>Actinomycetota</taxon>
        <taxon>Actinomycetes</taxon>
        <taxon>Micrococcales</taxon>
        <taxon>Cellulomonadaceae</taxon>
        <taxon>Cellulomonas</taxon>
    </lineage>
</organism>
<dbReference type="SMART" id="SM00382">
    <property type="entry name" value="AAA"/>
    <property type="match status" value="1"/>
</dbReference>
<accession>A0A4Y3KGS7</accession>
<evidence type="ECO:0000313" key="7">
    <source>
        <dbReference type="EMBL" id="GEA82140.1"/>
    </source>
</evidence>
<dbReference type="EMBL" id="BJLP01000048">
    <property type="protein sequence ID" value="GEA82140.1"/>
    <property type="molecule type" value="Genomic_DNA"/>
</dbReference>
<evidence type="ECO:0000259" key="6">
    <source>
        <dbReference type="PROSITE" id="PS50893"/>
    </source>
</evidence>
<dbReference type="InterPro" id="IPR003593">
    <property type="entry name" value="AAA+_ATPase"/>
</dbReference>
<dbReference type="PROSITE" id="PS50893">
    <property type="entry name" value="ABC_TRANSPORTER_2"/>
    <property type="match status" value="1"/>
</dbReference>
<protein>
    <submittedName>
        <fullName evidence="7">ABC transporter ATP-binding protein</fullName>
    </submittedName>
</protein>
<dbReference type="PROSITE" id="PS00211">
    <property type="entry name" value="ABC_TRANSPORTER_1"/>
    <property type="match status" value="1"/>
</dbReference>
<gene>
    <name evidence="7" type="ORF">CUD01_25840</name>
</gene>
<evidence type="ECO:0000256" key="3">
    <source>
        <dbReference type="ARBA" id="ARBA00022741"/>
    </source>
</evidence>
<dbReference type="GO" id="GO:0016887">
    <property type="term" value="F:ATP hydrolysis activity"/>
    <property type="evidence" value="ECO:0007669"/>
    <property type="project" value="InterPro"/>
</dbReference>
<keyword evidence="3" id="KW-0547">Nucleotide-binding</keyword>
<dbReference type="SUPFAM" id="SSF52540">
    <property type="entry name" value="P-loop containing nucleoside triphosphate hydrolases"/>
    <property type="match status" value="1"/>
</dbReference>
<reference evidence="7 8" key="1">
    <citation type="submission" date="2019-06" db="EMBL/GenBank/DDBJ databases">
        <title>Whole genome shotgun sequence of Cellulomonas uda NBRC 3747.</title>
        <authorList>
            <person name="Hosoyama A."/>
            <person name="Uohara A."/>
            <person name="Ohji S."/>
            <person name="Ichikawa N."/>
        </authorList>
    </citation>
    <scope>NUCLEOTIDE SEQUENCE [LARGE SCALE GENOMIC DNA]</scope>
    <source>
        <strain evidence="7 8">NBRC 3747</strain>
    </source>
</reference>
<dbReference type="Gene3D" id="3.40.50.300">
    <property type="entry name" value="P-loop containing nucleotide triphosphate hydrolases"/>
    <property type="match status" value="1"/>
</dbReference>
<dbReference type="InterPro" id="IPR003439">
    <property type="entry name" value="ABC_transporter-like_ATP-bd"/>
</dbReference>
<evidence type="ECO:0000256" key="5">
    <source>
        <dbReference type="SAM" id="MobiDB-lite"/>
    </source>
</evidence>
<dbReference type="Proteomes" id="UP000315842">
    <property type="component" value="Unassembled WGS sequence"/>
</dbReference>
<feature type="compositionally biased region" description="Pro residues" evidence="5">
    <location>
        <begin position="318"/>
        <end position="330"/>
    </location>
</feature>
<dbReference type="InterPro" id="IPR027417">
    <property type="entry name" value="P-loop_NTPase"/>
</dbReference>
<dbReference type="InterPro" id="IPR017871">
    <property type="entry name" value="ABC_transporter-like_CS"/>
</dbReference>
<evidence type="ECO:0000256" key="4">
    <source>
        <dbReference type="ARBA" id="ARBA00022840"/>
    </source>
</evidence>
<feature type="region of interest" description="Disordered" evidence="5">
    <location>
        <begin position="317"/>
        <end position="340"/>
    </location>
</feature>
<dbReference type="GO" id="GO:0005524">
    <property type="term" value="F:ATP binding"/>
    <property type="evidence" value="ECO:0007669"/>
    <property type="project" value="UniProtKB-KW"/>
</dbReference>
<name>A0A4Y3KGS7_CELUD</name>
<comment type="caution">
    <text evidence="7">The sequence shown here is derived from an EMBL/GenBank/DDBJ whole genome shotgun (WGS) entry which is preliminary data.</text>
</comment>
<evidence type="ECO:0000313" key="8">
    <source>
        <dbReference type="Proteomes" id="UP000315842"/>
    </source>
</evidence>
<feature type="domain" description="ABC transporter" evidence="6">
    <location>
        <begin position="21"/>
        <end position="250"/>
    </location>
</feature>
<evidence type="ECO:0000256" key="1">
    <source>
        <dbReference type="ARBA" id="ARBA00005417"/>
    </source>
</evidence>
<proteinExistence type="inferred from homology"/>
<feature type="compositionally biased region" description="Low complexity" evidence="5">
    <location>
        <begin position="331"/>
        <end position="340"/>
    </location>
</feature>
<sequence length="340" mass="35298">MQPGPTSTPTSTSTPDDDRTVRVEHLTKTFGSGPHAVRAVDDLNFEVRPGRVTGFLGPNGAGKTTTLRMLLGLVSPTSGTATVGGRRYAEIARPAHVVGAALEAASFHPGRTARDHLRVFAPQVGVPDTRADEVLALVGLSAVAQRRVGGFSLGMRQRLALATTLLGDPPVLLLDEPANGLDPEGIAWLRGFLRALAHEGRTVLVSSHVLSEVEQTVDDVVIIARGRLVHASPLGELARLARRRVEVASPDAAALDALVAAGGWAVDDVRRGPDGATYVLLDVDTPAVGAAAFGAGVELHRLQARDVGLEDVFLQLTAPPPGAEQPPAGAPAPARLDGAA</sequence>
<keyword evidence="4 7" id="KW-0067">ATP-binding</keyword>
<dbReference type="AlphaFoldDB" id="A0A4Y3KGS7"/>
<dbReference type="RefSeq" id="WP_141321665.1">
    <property type="nucleotide sequence ID" value="NZ_BJLP01000048.1"/>
</dbReference>
<keyword evidence="2" id="KW-0813">Transport</keyword>
<dbReference type="PANTHER" id="PTHR43335">
    <property type="entry name" value="ABC TRANSPORTER, ATP-BINDING PROTEIN"/>
    <property type="match status" value="1"/>
</dbReference>
<dbReference type="PANTHER" id="PTHR43335:SF4">
    <property type="entry name" value="ABC TRANSPORTER, ATP-BINDING PROTEIN"/>
    <property type="match status" value="1"/>
</dbReference>
<dbReference type="CDD" id="cd03268">
    <property type="entry name" value="ABC_BcrA_bacitracin_resist"/>
    <property type="match status" value="1"/>
</dbReference>